<evidence type="ECO:0000313" key="11">
    <source>
        <dbReference type="EMBL" id="SED88023.1"/>
    </source>
</evidence>
<comment type="function">
    <text evidence="6">Catalyzes the glycosylation of 4,4'-diaponeurosporenoate, i.e. the esterification of glucose at the C1'' position with the carboxyl group of 4,4'-diaponeurosporenic acid, to form glycosyl-4,4'-diaponeurosporenoate. This is a step in the biosynthesis of staphyloxanthin, an orange pigment present in most staphylococci strains.</text>
</comment>
<reference evidence="11 12" key="1">
    <citation type="submission" date="2016-10" db="EMBL/GenBank/DDBJ databases">
        <authorList>
            <person name="de Groot N.N."/>
        </authorList>
    </citation>
    <scope>NUCLEOTIDE SEQUENCE [LARGE SCALE GENOMIC DNA]</scope>
    <source>
        <strain evidence="11 12">DSM 22274</strain>
    </source>
</reference>
<comment type="pathway">
    <text evidence="7">Carotenoid biosynthesis; staphyloxanthin biosynthesis; staphyloxanthin from farnesyl diphosphate: step 4/5.</text>
</comment>
<evidence type="ECO:0000256" key="6">
    <source>
        <dbReference type="ARBA" id="ARBA00037281"/>
    </source>
</evidence>
<evidence type="ECO:0000256" key="5">
    <source>
        <dbReference type="ARBA" id="ARBA00023136"/>
    </source>
</evidence>
<evidence type="ECO:0000256" key="3">
    <source>
        <dbReference type="ARBA" id="ARBA00022676"/>
    </source>
</evidence>
<keyword evidence="5" id="KW-0472">Membrane</keyword>
<organism evidence="11 12">
    <name type="scientific">Arthrobacter alpinus</name>
    <dbReference type="NCBI Taxonomy" id="656366"/>
    <lineage>
        <taxon>Bacteria</taxon>
        <taxon>Bacillati</taxon>
        <taxon>Actinomycetota</taxon>
        <taxon>Actinomycetes</taxon>
        <taxon>Micrococcales</taxon>
        <taxon>Micrococcaceae</taxon>
        <taxon>Arthrobacter</taxon>
    </lineage>
</organism>
<keyword evidence="4 11" id="KW-0808">Transferase</keyword>
<evidence type="ECO:0000256" key="8">
    <source>
        <dbReference type="ARBA" id="ARBA00038120"/>
    </source>
</evidence>
<comment type="subcellular location">
    <subcellularLocation>
        <location evidence="1">Cell membrane</location>
    </subcellularLocation>
</comment>
<sequence length="315" mass="34162">MKVAHATLADINSQFTTAAVIAAFKPAATLVHTVVALSRQINHIVVVDDGSPASSTQIFAELEKAGAHVIHQGSNQGIGAALNAGVMLAEKSFHPDYFITLDQDSVLVDDYVRRAHQTLKEAAVAGVSVGFVCAASYSGHASPLWKNVDGFCQAFDPMQSGFFIPRQTISTVGRFAADFFIDGVDSDFTMRCRDAGLATIIGPGCTIEHDLGERGQAQLFGRKVRVLGRDIGFNYHSPSRVYYICRNGTALTKRYLRSNPGWVGRRLVEEAKAHLLRFLFSPNRVKLLTAAIAGLRDGFTGKSGRIPQPLEKRLS</sequence>
<evidence type="ECO:0000313" key="12">
    <source>
        <dbReference type="Proteomes" id="UP000182725"/>
    </source>
</evidence>
<dbReference type="GO" id="GO:0016757">
    <property type="term" value="F:glycosyltransferase activity"/>
    <property type="evidence" value="ECO:0007669"/>
    <property type="project" value="UniProtKB-KW"/>
</dbReference>
<evidence type="ECO:0000256" key="7">
    <source>
        <dbReference type="ARBA" id="ARBA00037904"/>
    </source>
</evidence>
<dbReference type="PANTHER" id="PTHR43646:SF2">
    <property type="entry name" value="GLYCOSYLTRANSFERASE 2-LIKE DOMAIN-CONTAINING PROTEIN"/>
    <property type="match status" value="1"/>
</dbReference>
<proteinExistence type="inferred from homology"/>
<evidence type="ECO:0000259" key="10">
    <source>
        <dbReference type="Pfam" id="PF00535"/>
    </source>
</evidence>
<dbReference type="Gene3D" id="3.90.550.10">
    <property type="entry name" value="Spore Coat Polysaccharide Biosynthesis Protein SpsA, Chain A"/>
    <property type="match status" value="1"/>
</dbReference>
<dbReference type="Pfam" id="PF00535">
    <property type="entry name" value="Glycos_transf_2"/>
    <property type="match status" value="1"/>
</dbReference>
<comment type="similarity">
    <text evidence="8">Belongs to the glycosyltransferase 2 family. CrtQ subfamily.</text>
</comment>
<accession>A0A1H5EA63</accession>
<dbReference type="SUPFAM" id="SSF53448">
    <property type="entry name" value="Nucleotide-diphospho-sugar transferases"/>
    <property type="match status" value="1"/>
</dbReference>
<dbReference type="Proteomes" id="UP000182725">
    <property type="component" value="Unassembled WGS sequence"/>
</dbReference>
<dbReference type="AlphaFoldDB" id="A0A1H5EA63"/>
<evidence type="ECO:0000256" key="2">
    <source>
        <dbReference type="ARBA" id="ARBA00022475"/>
    </source>
</evidence>
<feature type="domain" description="Glycosyltransferase 2-like" evidence="10">
    <location>
        <begin position="20"/>
        <end position="133"/>
    </location>
</feature>
<dbReference type="EMBL" id="FNTV01000001">
    <property type="protein sequence ID" value="SED88023.1"/>
    <property type="molecule type" value="Genomic_DNA"/>
</dbReference>
<protein>
    <recommendedName>
        <fullName evidence="9">4,4'-diaponeurosporenoate glycosyltransferase</fullName>
    </recommendedName>
</protein>
<dbReference type="InterPro" id="IPR001173">
    <property type="entry name" value="Glyco_trans_2-like"/>
</dbReference>
<keyword evidence="2" id="KW-1003">Cell membrane</keyword>
<dbReference type="RefSeq" id="WP_074709715.1">
    <property type="nucleotide sequence ID" value="NZ_FNTV01000001.1"/>
</dbReference>
<dbReference type="InterPro" id="IPR029044">
    <property type="entry name" value="Nucleotide-diphossugar_trans"/>
</dbReference>
<evidence type="ECO:0000256" key="1">
    <source>
        <dbReference type="ARBA" id="ARBA00004236"/>
    </source>
</evidence>
<name>A0A1H5EA63_9MICC</name>
<dbReference type="PANTHER" id="PTHR43646">
    <property type="entry name" value="GLYCOSYLTRANSFERASE"/>
    <property type="match status" value="1"/>
</dbReference>
<dbReference type="GO" id="GO:0005886">
    <property type="term" value="C:plasma membrane"/>
    <property type="evidence" value="ECO:0007669"/>
    <property type="project" value="UniProtKB-SubCell"/>
</dbReference>
<gene>
    <name evidence="11" type="ORF">SAMN04489740_0190</name>
</gene>
<evidence type="ECO:0000256" key="4">
    <source>
        <dbReference type="ARBA" id="ARBA00022679"/>
    </source>
</evidence>
<evidence type="ECO:0000256" key="9">
    <source>
        <dbReference type="ARBA" id="ARBA00040345"/>
    </source>
</evidence>
<keyword evidence="3" id="KW-0328">Glycosyltransferase</keyword>